<comment type="function">
    <text evidence="7">Required for disulfide bond formation in some periplasmic proteins. Acts by transferring its disulfide bond to other proteins and is reduced in the process.</text>
</comment>
<dbReference type="STRING" id="1538553.JT25_003090"/>
<dbReference type="InterPro" id="IPR012336">
    <property type="entry name" value="Thioredoxin-like_fold"/>
</dbReference>
<evidence type="ECO:0000256" key="2">
    <source>
        <dbReference type="ARBA" id="ARBA00009813"/>
    </source>
</evidence>
<dbReference type="GO" id="GO:0042597">
    <property type="term" value="C:periplasmic space"/>
    <property type="evidence" value="ECO:0007669"/>
    <property type="project" value="UniProtKB-SubCell"/>
</dbReference>
<dbReference type="SUPFAM" id="SSF52833">
    <property type="entry name" value="Thioredoxin-like"/>
    <property type="match status" value="1"/>
</dbReference>
<evidence type="ECO:0000256" key="3">
    <source>
        <dbReference type="ARBA" id="ARBA00022729"/>
    </source>
</evidence>
<sequence>MTFRHIPLLLAALFGSSTVLAANLPKPPVSDIAAGLLSIKIDGMQDLPISGLKMVKSGEQTVFISSNGRFAFYGGKLMDIWTQQEIKELADIDNIANRIDLSRMKLKADDLGAVTVGHGKAQVLVFIDPRCPYCGKVMKDLQALQDQYTFKLVMVPILGPESQNIVVQLACQLETNETKAKDTVRDRLLKQDYAGLPTEPPVQCNKEPLQKAVVTAKLFDLKGVPFLIAPDGRTHSGAPEVLADWLADKPKPSPSLATTPDTNAQNTNATEKKP</sequence>
<comment type="similarity">
    <text evidence="2 7">Belongs to the thioredoxin family. DsbC subfamily.</text>
</comment>
<feature type="region of interest" description="Disordered" evidence="8">
    <location>
        <begin position="239"/>
        <end position="274"/>
    </location>
</feature>
<evidence type="ECO:0000256" key="4">
    <source>
        <dbReference type="ARBA" id="ARBA00022764"/>
    </source>
</evidence>
<dbReference type="InterPro" id="IPR009094">
    <property type="entry name" value="DiS-bond_isomerase_DsbC/G_N_sf"/>
</dbReference>
<dbReference type="SUPFAM" id="SSF54423">
    <property type="entry name" value="DsbC/DsbG N-terminal domain-like"/>
    <property type="match status" value="1"/>
</dbReference>
<dbReference type="Pfam" id="PF13098">
    <property type="entry name" value="Thioredoxin_2"/>
    <property type="match status" value="1"/>
</dbReference>
<organism evidence="11 12">
    <name type="scientific">Methylomonas denitrificans</name>
    <dbReference type="NCBI Taxonomy" id="1538553"/>
    <lineage>
        <taxon>Bacteria</taxon>
        <taxon>Pseudomonadati</taxon>
        <taxon>Pseudomonadota</taxon>
        <taxon>Gammaproteobacteria</taxon>
        <taxon>Methylococcales</taxon>
        <taxon>Methylococcaceae</taxon>
        <taxon>Methylomonas</taxon>
    </lineage>
</organism>
<keyword evidence="4 7" id="KW-0574">Periplasm</keyword>
<evidence type="ECO:0000256" key="5">
    <source>
        <dbReference type="ARBA" id="ARBA00023157"/>
    </source>
</evidence>
<proteinExistence type="inferred from homology"/>
<dbReference type="InterPro" id="IPR033954">
    <property type="entry name" value="DiS-bond_Isoase_DsbC/G"/>
</dbReference>
<keyword evidence="6 7" id="KW-0676">Redox-active center</keyword>
<dbReference type="GO" id="GO:0016853">
    <property type="term" value="F:isomerase activity"/>
    <property type="evidence" value="ECO:0007669"/>
    <property type="project" value="UniProtKB-KW"/>
</dbReference>
<evidence type="ECO:0000256" key="6">
    <source>
        <dbReference type="ARBA" id="ARBA00023284"/>
    </source>
</evidence>
<dbReference type="Proteomes" id="UP000030512">
    <property type="component" value="Chromosome"/>
</dbReference>
<dbReference type="EMBL" id="CP014476">
    <property type="protein sequence ID" value="AMK75483.1"/>
    <property type="molecule type" value="Genomic_DNA"/>
</dbReference>
<accession>A0A140E509</accession>
<gene>
    <name evidence="11" type="ORF">JT25_003090</name>
</gene>
<evidence type="ECO:0000259" key="9">
    <source>
        <dbReference type="Pfam" id="PF10411"/>
    </source>
</evidence>
<keyword evidence="11" id="KW-0413">Isomerase</keyword>
<keyword evidence="5" id="KW-1015">Disulfide bond</keyword>
<feature type="domain" description="Thioredoxin-like fold" evidence="10">
    <location>
        <begin position="117"/>
        <end position="235"/>
    </location>
</feature>
<evidence type="ECO:0000256" key="8">
    <source>
        <dbReference type="SAM" id="MobiDB-lite"/>
    </source>
</evidence>
<protein>
    <recommendedName>
        <fullName evidence="7">Thiol:disulfide interchange protein</fullName>
    </recommendedName>
</protein>
<evidence type="ECO:0000256" key="1">
    <source>
        <dbReference type="ARBA" id="ARBA00004418"/>
    </source>
</evidence>
<evidence type="ECO:0000259" key="10">
    <source>
        <dbReference type="Pfam" id="PF13098"/>
    </source>
</evidence>
<dbReference type="RefSeq" id="WP_052142348.1">
    <property type="nucleotide sequence ID" value="NZ_CP014476.1"/>
</dbReference>
<dbReference type="InterPro" id="IPR036249">
    <property type="entry name" value="Thioredoxin-like_sf"/>
</dbReference>
<comment type="subcellular location">
    <subcellularLocation>
        <location evidence="1 7">Periplasm</location>
    </subcellularLocation>
</comment>
<dbReference type="CDD" id="cd03020">
    <property type="entry name" value="DsbA_DsbC_DsbG"/>
    <property type="match status" value="1"/>
</dbReference>
<dbReference type="PROSITE" id="PS00195">
    <property type="entry name" value="GLUTAREDOXIN_1"/>
    <property type="match status" value="1"/>
</dbReference>
<feature type="signal peptide" evidence="7">
    <location>
        <begin position="1"/>
        <end position="21"/>
    </location>
</feature>
<dbReference type="InterPro" id="IPR011767">
    <property type="entry name" value="GLR_AS"/>
</dbReference>
<dbReference type="Pfam" id="PF10411">
    <property type="entry name" value="DsbC_N"/>
    <property type="match status" value="1"/>
</dbReference>
<keyword evidence="3 7" id="KW-0732">Signal</keyword>
<dbReference type="PANTHER" id="PTHR35272">
    <property type="entry name" value="THIOL:DISULFIDE INTERCHANGE PROTEIN DSBC-RELATED"/>
    <property type="match status" value="1"/>
</dbReference>
<evidence type="ECO:0000313" key="12">
    <source>
        <dbReference type="Proteomes" id="UP000030512"/>
    </source>
</evidence>
<dbReference type="PANTHER" id="PTHR35272:SF3">
    <property type="entry name" value="THIOL:DISULFIDE INTERCHANGE PROTEIN DSBC"/>
    <property type="match status" value="1"/>
</dbReference>
<evidence type="ECO:0000256" key="7">
    <source>
        <dbReference type="RuleBase" id="RU364038"/>
    </source>
</evidence>
<dbReference type="Gene3D" id="3.10.450.70">
    <property type="entry name" value="Disulphide bond isomerase, DsbC/G, N-terminal"/>
    <property type="match status" value="1"/>
</dbReference>
<dbReference type="AlphaFoldDB" id="A0A140E509"/>
<dbReference type="OrthoDB" id="12976at2"/>
<reference evidence="11 12" key="1">
    <citation type="journal article" date="2015" name="Environ. Microbiol.">
        <title>Methane oxidation coupled to nitrate reduction under hypoxia by the Gammaproteobacterium Methylomonas denitrificans, sp. nov. type strain FJG1.</title>
        <authorList>
            <person name="Kits K.D."/>
            <person name="Klotz M.G."/>
            <person name="Stein L.Y."/>
        </authorList>
    </citation>
    <scope>NUCLEOTIDE SEQUENCE [LARGE SCALE GENOMIC DNA]</scope>
    <source>
        <strain evidence="11 12">FJG1</strain>
    </source>
</reference>
<feature type="domain" description="Disulphide bond isomerase DsbC/G N-terminal" evidence="9">
    <location>
        <begin position="36"/>
        <end position="86"/>
    </location>
</feature>
<evidence type="ECO:0000313" key="11">
    <source>
        <dbReference type="EMBL" id="AMK75483.1"/>
    </source>
</evidence>
<dbReference type="Gene3D" id="3.40.30.10">
    <property type="entry name" value="Glutaredoxin"/>
    <property type="match status" value="1"/>
</dbReference>
<dbReference type="InterPro" id="IPR018950">
    <property type="entry name" value="DiS-bond_isomerase_DsbC/G_N"/>
</dbReference>
<feature type="compositionally biased region" description="Polar residues" evidence="8">
    <location>
        <begin position="255"/>
        <end position="274"/>
    </location>
</feature>
<keyword evidence="12" id="KW-1185">Reference proteome</keyword>
<feature type="chain" id="PRO_5010000354" description="Thiol:disulfide interchange protein" evidence="7">
    <location>
        <begin position="22"/>
        <end position="274"/>
    </location>
</feature>
<dbReference type="KEGG" id="mdn:JT25_003090"/>
<dbReference type="InterPro" id="IPR051470">
    <property type="entry name" value="Thiol:disulfide_interchange"/>
</dbReference>
<name>A0A140E509_9GAMM</name>